<dbReference type="Gene3D" id="3.30.390.60">
    <property type="entry name" value="Heat-inducible transcription repressor hrca homolog, domain 3"/>
    <property type="match status" value="1"/>
</dbReference>
<dbReference type="InterPro" id="IPR023120">
    <property type="entry name" value="WHTH_transcript_rep_HrcA_IDD"/>
</dbReference>
<evidence type="ECO:0000256" key="5">
    <source>
        <dbReference type="HAMAP-Rule" id="MF_00081"/>
    </source>
</evidence>
<dbReference type="InterPro" id="IPR002571">
    <property type="entry name" value="HrcA"/>
</dbReference>
<sequence length="353" mass="38852">MELTERKKKILRAIVDCYIQTAEPVGSKAIAAMPGMDVSSATIRNEMADLTEMGYLEQPHTSAGRIPSPAGYRLYVNELMEGYRLSIDETQSLNEAMELKLQEFDKVMTQVGKMVSNWTNLPAYAVTSRVGQLPRVKHFEILSADTGSFILVVMTNTETVKNKLIKLPLNIQEQDLKLLSAVLNASLTDLSAEQITPEILSKIRKSAGAAADLVPIIVDYTVRILQEQRHSDVYLTGQMKLLGQPEYRDVEKAQEVLSTLDEEVIANLPAPTDGPVQILVGPENIAKELKDTSVVMTRFDIGDGMQGMIGVVGPTRMDYAQVTARLSYFAEGLGRMFGKNELPPAKESDGGTE</sequence>
<evidence type="ECO:0000313" key="9">
    <source>
        <dbReference type="Proteomes" id="UP000886741"/>
    </source>
</evidence>
<dbReference type="InterPro" id="IPR021153">
    <property type="entry name" value="HrcA_C"/>
</dbReference>
<dbReference type="Proteomes" id="UP000886741">
    <property type="component" value="Unassembled WGS sequence"/>
</dbReference>
<dbReference type="PIRSF" id="PIRSF005485">
    <property type="entry name" value="HrcA"/>
    <property type="match status" value="1"/>
</dbReference>
<dbReference type="EMBL" id="DVJJ01000096">
    <property type="protein sequence ID" value="HIS64995.1"/>
    <property type="molecule type" value="Genomic_DNA"/>
</dbReference>
<dbReference type="SUPFAM" id="SSF46785">
    <property type="entry name" value="Winged helix' DNA-binding domain"/>
    <property type="match status" value="1"/>
</dbReference>
<dbReference type="AlphaFoldDB" id="A0A9D1FA79"/>
<keyword evidence="2 5" id="KW-0805">Transcription regulation</keyword>
<dbReference type="HAMAP" id="MF_00081">
    <property type="entry name" value="HrcA"/>
    <property type="match status" value="1"/>
</dbReference>
<feature type="domain" description="Heat-inducible transcription repressor HrcA C-terminal" evidence="6">
    <location>
        <begin position="105"/>
        <end position="322"/>
    </location>
</feature>
<evidence type="ECO:0000259" key="7">
    <source>
        <dbReference type="Pfam" id="PF03444"/>
    </source>
</evidence>
<keyword evidence="1 5" id="KW-0678">Repressor</keyword>
<reference evidence="8" key="1">
    <citation type="submission" date="2020-10" db="EMBL/GenBank/DDBJ databases">
        <authorList>
            <person name="Gilroy R."/>
        </authorList>
    </citation>
    <scope>NUCLEOTIDE SEQUENCE</scope>
    <source>
        <strain evidence="8">ChiBcec16-1751</strain>
    </source>
</reference>
<dbReference type="InterPro" id="IPR029016">
    <property type="entry name" value="GAF-like_dom_sf"/>
</dbReference>
<dbReference type="InterPro" id="IPR036390">
    <property type="entry name" value="WH_DNA-bd_sf"/>
</dbReference>
<evidence type="ECO:0000256" key="1">
    <source>
        <dbReference type="ARBA" id="ARBA00022491"/>
    </source>
</evidence>
<evidence type="ECO:0000256" key="4">
    <source>
        <dbReference type="ARBA" id="ARBA00023163"/>
    </source>
</evidence>
<dbReference type="PANTHER" id="PTHR34824">
    <property type="entry name" value="HEAT-INDUCIBLE TRANSCRIPTION REPRESSOR HRCA"/>
    <property type="match status" value="1"/>
</dbReference>
<gene>
    <name evidence="5 8" type="primary">hrcA</name>
    <name evidence="8" type="ORF">IAA83_06455</name>
</gene>
<accession>A0A9D1FA79</accession>
<evidence type="ECO:0000256" key="2">
    <source>
        <dbReference type="ARBA" id="ARBA00023015"/>
    </source>
</evidence>
<dbReference type="InterPro" id="IPR005104">
    <property type="entry name" value="WHTH_HrcA_DNA-bd"/>
</dbReference>
<dbReference type="NCBIfam" id="TIGR00331">
    <property type="entry name" value="hrcA"/>
    <property type="match status" value="1"/>
</dbReference>
<comment type="similarity">
    <text evidence="5">Belongs to the HrcA family.</text>
</comment>
<evidence type="ECO:0000256" key="3">
    <source>
        <dbReference type="ARBA" id="ARBA00023016"/>
    </source>
</evidence>
<comment type="function">
    <text evidence="5">Negative regulator of class I heat shock genes (grpE-dnaK-dnaJ and groELS operons). Prevents heat-shock induction of these operons.</text>
</comment>
<evidence type="ECO:0000313" key="8">
    <source>
        <dbReference type="EMBL" id="HIS64995.1"/>
    </source>
</evidence>
<keyword evidence="4 5" id="KW-0804">Transcription</keyword>
<dbReference type="PANTHER" id="PTHR34824:SF1">
    <property type="entry name" value="HEAT-INDUCIBLE TRANSCRIPTION REPRESSOR HRCA"/>
    <property type="match status" value="1"/>
</dbReference>
<dbReference type="Pfam" id="PF03444">
    <property type="entry name" value="WHD_HrcA"/>
    <property type="match status" value="1"/>
</dbReference>
<keyword evidence="3 5" id="KW-0346">Stress response</keyword>
<dbReference type="InterPro" id="IPR036388">
    <property type="entry name" value="WH-like_DNA-bd_sf"/>
</dbReference>
<name>A0A9D1FA79_9FIRM</name>
<comment type="caution">
    <text evidence="8">The sequence shown here is derived from an EMBL/GenBank/DDBJ whole genome shotgun (WGS) entry which is preliminary data.</text>
</comment>
<dbReference type="Gene3D" id="1.10.10.10">
    <property type="entry name" value="Winged helix-like DNA-binding domain superfamily/Winged helix DNA-binding domain"/>
    <property type="match status" value="1"/>
</dbReference>
<feature type="domain" description="Winged helix-turn-helix transcription repressor HrcA DNA-binding" evidence="7">
    <location>
        <begin position="2"/>
        <end position="67"/>
    </location>
</feature>
<dbReference type="GO" id="GO:0045892">
    <property type="term" value="P:negative regulation of DNA-templated transcription"/>
    <property type="evidence" value="ECO:0007669"/>
    <property type="project" value="UniProtKB-UniRule"/>
</dbReference>
<proteinExistence type="inferred from homology"/>
<dbReference type="SUPFAM" id="SSF55781">
    <property type="entry name" value="GAF domain-like"/>
    <property type="match status" value="1"/>
</dbReference>
<evidence type="ECO:0000259" key="6">
    <source>
        <dbReference type="Pfam" id="PF01628"/>
    </source>
</evidence>
<dbReference type="Gene3D" id="3.30.450.40">
    <property type="match status" value="1"/>
</dbReference>
<dbReference type="Pfam" id="PF01628">
    <property type="entry name" value="HrcA"/>
    <property type="match status" value="1"/>
</dbReference>
<dbReference type="GO" id="GO:0003677">
    <property type="term" value="F:DNA binding"/>
    <property type="evidence" value="ECO:0007669"/>
    <property type="project" value="InterPro"/>
</dbReference>
<protein>
    <recommendedName>
        <fullName evidence="5">Heat-inducible transcription repressor HrcA</fullName>
    </recommendedName>
</protein>
<organism evidence="8 9">
    <name type="scientific">Candidatus Avoscillospira avistercoris</name>
    <dbReference type="NCBI Taxonomy" id="2840707"/>
    <lineage>
        <taxon>Bacteria</taxon>
        <taxon>Bacillati</taxon>
        <taxon>Bacillota</taxon>
        <taxon>Clostridia</taxon>
        <taxon>Eubacteriales</taxon>
        <taxon>Oscillospiraceae</taxon>
        <taxon>Oscillospiraceae incertae sedis</taxon>
        <taxon>Candidatus Avoscillospira</taxon>
    </lineage>
</organism>
<reference evidence="8" key="2">
    <citation type="journal article" date="2021" name="PeerJ">
        <title>Extensive microbial diversity within the chicken gut microbiome revealed by metagenomics and culture.</title>
        <authorList>
            <person name="Gilroy R."/>
            <person name="Ravi A."/>
            <person name="Getino M."/>
            <person name="Pursley I."/>
            <person name="Horton D.L."/>
            <person name="Alikhan N.F."/>
            <person name="Baker D."/>
            <person name="Gharbi K."/>
            <person name="Hall N."/>
            <person name="Watson M."/>
            <person name="Adriaenssens E.M."/>
            <person name="Foster-Nyarko E."/>
            <person name="Jarju S."/>
            <person name="Secka A."/>
            <person name="Antonio M."/>
            <person name="Oren A."/>
            <person name="Chaudhuri R.R."/>
            <person name="La Ragione R."/>
            <person name="Hildebrand F."/>
            <person name="Pallen M.J."/>
        </authorList>
    </citation>
    <scope>NUCLEOTIDE SEQUENCE</scope>
    <source>
        <strain evidence="8">ChiBcec16-1751</strain>
    </source>
</reference>